<keyword evidence="1" id="KW-0805">Transcription regulation</keyword>
<evidence type="ECO:0000259" key="3">
    <source>
        <dbReference type="PROSITE" id="PS01124"/>
    </source>
</evidence>
<evidence type="ECO:0000256" key="1">
    <source>
        <dbReference type="ARBA" id="ARBA00023015"/>
    </source>
</evidence>
<dbReference type="InterPro" id="IPR009057">
    <property type="entry name" value="Homeodomain-like_sf"/>
</dbReference>
<dbReference type="GO" id="GO:0043565">
    <property type="term" value="F:sequence-specific DNA binding"/>
    <property type="evidence" value="ECO:0007669"/>
    <property type="project" value="InterPro"/>
</dbReference>
<dbReference type="PROSITE" id="PS01124">
    <property type="entry name" value="HTH_ARAC_FAMILY_2"/>
    <property type="match status" value="1"/>
</dbReference>
<dbReference type="Gene3D" id="3.40.50.880">
    <property type="match status" value="1"/>
</dbReference>
<dbReference type="Proteomes" id="UP000600365">
    <property type="component" value="Unassembled WGS sequence"/>
</dbReference>
<dbReference type="PANTHER" id="PTHR43130:SF11">
    <property type="entry name" value="TRANSCRIPTIONAL REGULATORY PROTEIN"/>
    <property type="match status" value="1"/>
</dbReference>
<dbReference type="EMBL" id="BMMM01000009">
    <property type="protein sequence ID" value="GGN71978.1"/>
    <property type="molecule type" value="Genomic_DNA"/>
</dbReference>
<feature type="domain" description="HTH araC/xylS-type" evidence="3">
    <location>
        <begin position="224"/>
        <end position="321"/>
    </location>
</feature>
<comment type="caution">
    <text evidence="4">The sequence shown here is derived from an EMBL/GenBank/DDBJ whole genome shotgun (WGS) entry which is preliminary data.</text>
</comment>
<accession>A0A917Y7S0</accession>
<dbReference type="Gene3D" id="1.10.10.60">
    <property type="entry name" value="Homeodomain-like"/>
    <property type="match status" value="1"/>
</dbReference>
<proteinExistence type="predicted"/>
<organism evidence="4 5">
    <name type="scientific">Streptomyces albiflavescens</name>
    <dbReference type="NCBI Taxonomy" id="1623582"/>
    <lineage>
        <taxon>Bacteria</taxon>
        <taxon>Bacillati</taxon>
        <taxon>Actinomycetota</taxon>
        <taxon>Actinomycetes</taxon>
        <taxon>Kitasatosporales</taxon>
        <taxon>Streptomycetaceae</taxon>
        <taxon>Streptomyces</taxon>
    </lineage>
</organism>
<evidence type="ECO:0000313" key="5">
    <source>
        <dbReference type="Proteomes" id="UP000600365"/>
    </source>
</evidence>
<dbReference type="InterPro" id="IPR052158">
    <property type="entry name" value="INH-QAR"/>
</dbReference>
<dbReference type="Pfam" id="PF12833">
    <property type="entry name" value="HTH_18"/>
    <property type="match status" value="1"/>
</dbReference>
<reference evidence="4 5" key="1">
    <citation type="journal article" date="2014" name="Int. J. Syst. Evol. Microbiol.">
        <title>Complete genome sequence of Corynebacterium casei LMG S-19264T (=DSM 44701T), isolated from a smear-ripened cheese.</title>
        <authorList>
            <consortium name="US DOE Joint Genome Institute (JGI-PGF)"/>
            <person name="Walter F."/>
            <person name="Albersmeier A."/>
            <person name="Kalinowski J."/>
            <person name="Ruckert C."/>
        </authorList>
    </citation>
    <scope>NUCLEOTIDE SEQUENCE [LARGE SCALE GENOMIC DNA]</scope>
    <source>
        <strain evidence="4 5">CGMCC 4.7111</strain>
    </source>
</reference>
<dbReference type="InterPro" id="IPR029062">
    <property type="entry name" value="Class_I_gatase-like"/>
</dbReference>
<protein>
    <submittedName>
        <fullName evidence="4">Transcriptional regulator</fullName>
    </submittedName>
</protein>
<dbReference type="SUPFAM" id="SSF52317">
    <property type="entry name" value="Class I glutamine amidotransferase-like"/>
    <property type="match status" value="1"/>
</dbReference>
<keyword evidence="5" id="KW-1185">Reference proteome</keyword>
<dbReference type="AlphaFoldDB" id="A0A917Y7S0"/>
<dbReference type="RefSeq" id="WP_189188196.1">
    <property type="nucleotide sequence ID" value="NZ_BMMM01000009.1"/>
</dbReference>
<gene>
    <name evidence="4" type="ORF">GCM10011579_048770</name>
</gene>
<dbReference type="PANTHER" id="PTHR43130">
    <property type="entry name" value="ARAC-FAMILY TRANSCRIPTIONAL REGULATOR"/>
    <property type="match status" value="1"/>
</dbReference>
<evidence type="ECO:0000313" key="4">
    <source>
        <dbReference type="EMBL" id="GGN71978.1"/>
    </source>
</evidence>
<dbReference type="SMART" id="SM00342">
    <property type="entry name" value="HTH_ARAC"/>
    <property type="match status" value="1"/>
</dbReference>
<keyword evidence="2" id="KW-0804">Transcription</keyword>
<name>A0A917Y7S0_9ACTN</name>
<dbReference type="InterPro" id="IPR018060">
    <property type="entry name" value="HTH_AraC"/>
</dbReference>
<evidence type="ECO:0000256" key="2">
    <source>
        <dbReference type="ARBA" id="ARBA00023163"/>
    </source>
</evidence>
<sequence>MKVAVLTLDGVFDSGLSAVLDVLHSANALRDQLETPPPLFDIDTVGVRRRVRTGLGHVVETTPVPPTGGLDGTDLLVLPALAERRPDALVAGVASTEHQAARKLLARARAERVALASSCTGTFLLAESGVLDGRRATTSWWLAPVFRSRYPAVTVDDTRMVTTSDGITTAGAAFSHVDLALAIVRAHSPALADVVRRFLVIDDRPSQAAYTIPSALAAYDPLVSSFEQWVRARLADPLSIAAAARDLGVSERTLQRAVGRTLGCSPIRFVQDLRVERARHLLSTTDLPVATVARRVGYENPGALRTLLRDRAGLTARSLRG</sequence>
<dbReference type="GO" id="GO:0003700">
    <property type="term" value="F:DNA-binding transcription factor activity"/>
    <property type="evidence" value="ECO:0007669"/>
    <property type="project" value="InterPro"/>
</dbReference>
<dbReference type="SUPFAM" id="SSF46689">
    <property type="entry name" value="Homeodomain-like"/>
    <property type="match status" value="2"/>
</dbReference>